<evidence type="ECO:0000256" key="1">
    <source>
        <dbReference type="SAM" id="MobiDB-lite"/>
    </source>
</evidence>
<dbReference type="AlphaFoldDB" id="A0A918U132"/>
<proteinExistence type="predicted"/>
<dbReference type="Proteomes" id="UP000645555">
    <property type="component" value="Unassembled WGS sequence"/>
</dbReference>
<dbReference type="EMBL" id="BMWD01000021">
    <property type="protein sequence ID" value="GGX79553.1"/>
    <property type="molecule type" value="Genomic_DNA"/>
</dbReference>
<dbReference type="RefSeq" id="WP_190038183.1">
    <property type="nucleotide sequence ID" value="NZ_BMWD01000021.1"/>
</dbReference>
<gene>
    <name evidence="2" type="ORF">GCM10010515_54180</name>
</gene>
<keyword evidence="3" id="KW-1185">Reference proteome</keyword>
<protein>
    <submittedName>
        <fullName evidence="2">Uncharacterized protein</fullName>
    </submittedName>
</protein>
<comment type="caution">
    <text evidence="2">The sequence shown here is derived from an EMBL/GenBank/DDBJ whole genome shotgun (WGS) entry which is preliminary data.</text>
</comment>
<reference evidence="2" key="1">
    <citation type="journal article" date="2014" name="Int. J. Syst. Evol. Microbiol.">
        <title>Complete genome sequence of Corynebacterium casei LMG S-19264T (=DSM 44701T), isolated from a smear-ripened cheese.</title>
        <authorList>
            <consortium name="US DOE Joint Genome Institute (JGI-PGF)"/>
            <person name="Walter F."/>
            <person name="Albersmeier A."/>
            <person name="Kalinowski J."/>
            <person name="Ruckert C."/>
        </authorList>
    </citation>
    <scope>NUCLEOTIDE SEQUENCE</scope>
    <source>
        <strain evidence="2">JCM 4956</strain>
    </source>
</reference>
<accession>A0A918U132</accession>
<sequence>MTKDPYAILHALVRAESLRNAPKPPPDPRQGVPEPDPERQAPPQDPERG</sequence>
<evidence type="ECO:0000313" key="2">
    <source>
        <dbReference type="EMBL" id="GGX79553.1"/>
    </source>
</evidence>
<feature type="region of interest" description="Disordered" evidence="1">
    <location>
        <begin position="15"/>
        <end position="49"/>
    </location>
</feature>
<evidence type="ECO:0000313" key="3">
    <source>
        <dbReference type="Proteomes" id="UP000645555"/>
    </source>
</evidence>
<organism evidence="2 3">
    <name type="scientific">Streptomyces fructofermentans</name>
    <dbReference type="NCBI Taxonomy" id="152141"/>
    <lineage>
        <taxon>Bacteria</taxon>
        <taxon>Bacillati</taxon>
        <taxon>Actinomycetota</taxon>
        <taxon>Actinomycetes</taxon>
        <taxon>Kitasatosporales</taxon>
        <taxon>Streptomycetaceae</taxon>
        <taxon>Streptomyces</taxon>
    </lineage>
</organism>
<reference evidence="2" key="2">
    <citation type="submission" date="2020-09" db="EMBL/GenBank/DDBJ databases">
        <authorList>
            <person name="Sun Q."/>
            <person name="Ohkuma M."/>
        </authorList>
    </citation>
    <scope>NUCLEOTIDE SEQUENCE</scope>
    <source>
        <strain evidence="2">JCM 4956</strain>
    </source>
</reference>
<name>A0A918U132_9ACTN</name>